<dbReference type="PANTHER" id="PTHR46825:SF7">
    <property type="entry name" value="D-ALANYL-D-ALANINE CARBOXYPEPTIDASE"/>
    <property type="match status" value="1"/>
</dbReference>
<dbReference type="PANTHER" id="PTHR46825">
    <property type="entry name" value="D-ALANYL-D-ALANINE-CARBOXYPEPTIDASE/ENDOPEPTIDASE AMPH"/>
    <property type="match status" value="1"/>
</dbReference>
<dbReference type="InterPro" id="IPR050491">
    <property type="entry name" value="AmpC-like"/>
</dbReference>
<dbReference type="Pfam" id="PF00144">
    <property type="entry name" value="Beta-lactamase"/>
    <property type="match status" value="1"/>
</dbReference>
<evidence type="ECO:0000313" key="2">
    <source>
        <dbReference type="EMBL" id="QTA85219.1"/>
    </source>
</evidence>
<evidence type="ECO:0000259" key="1">
    <source>
        <dbReference type="Pfam" id="PF00144"/>
    </source>
</evidence>
<dbReference type="KEGG" id="dmm:dnm_012240"/>
<dbReference type="AlphaFoldDB" id="A0A975BGB9"/>
<reference evidence="2" key="1">
    <citation type="journal article" date="2021" name="Microb. Physiol.">
        <title>Proteogenomic Insights into the Physiology of Marine, Sulfate-Reducing, Filamentous Desulfonema limicola and Desulfonema magnum.</title>
        <authorList>
            <person name="Schnaars V."/>
            <person name="Wohlbrand L."/>
            <person name="Scheve S."/>
            <person name="Hinrichs C."/>
            <person name="Reinhardt R."/>
            <person name="Rabus R."/>
        </authorList>
    </citation>
    <scope>NUCLEOTIDE SEQUENCE</scope>
    <source>
        <strain evidence="2">4be13</strain>
    </source>
</reference>
<gene>
    <name evidence="2" type="ORF">dnm_012240</name>
</gene>
<feature type="domain" description="Beta-lactamase-related" evidence="1">
    <location>
        <begin position="103"/>
        <end position="445"/>
    </location>
</feature>
<dbReference type="Proteomes" id="UP000663722">
    <property type="component" value="Chromosome"/>
</dbReference>
<dbReference type="InterPro" id="IPR001466">
    <property type="entry name" value="Beta-lactam-related"/>
</dbReference>
<evidence type="ECO:0000313" key="3">
    <source>
        <dbReference type="Proteomes" id="UP000663722"/>
    </source>
</evidence>
<accession>A0A975BGB9</accession>
<organism evidence="2 3">
    <name type="scientific">Desulfonema magnum</name>
    <dbReference type="NCBI Taxonomy" id="45655"/>
    <lineage>
        <taxon>Bacteria</taxon>
        <taxon>Pseudomonadati</taxon>
        <taxon>Thermodesulfobacteriota</taxon>
        <taxon>Desulfobacteria</taxon>
        <taxon>Desulfobacterales</taxon>
        <taxon>Desulfococcaceae</taxon>
        <taxon>Desulfonema</taxon>
    </lineage>
</organism>
<dbReference type="EMBL" id="CP061800">
    <property type="protein sequence ID" value="QTA85219.1"/>
    <property type="molecule type" value="Genomic_DNA"/>
</dbReference>
<proteinExistence type="predicted"/>
<dbReference type="Gene3D" id="3.40.710.10">
    <property type="entry name" value="DD-peptidase/beta-lactamase superfamily"/>
    <property type="match status" value="1"/>
</dbReference>
<sequence>MMQSGMMKKMKAFLRPDFFAMIFGILILCSSDSPGAVRGNVWGSENRVDLADVIASLQICSGKTFSPNKDADVNNDARIGSAEAIFALQVVSGIREQPVFGQFQQLLDASVADSKIPGAVLLIRTPSLQWAGAAGLADVSKQTPMQAADMLRIASMTKVFVSTVVFRLSEEGKLNLDDKIQNHLSYEDIVSRISYGQGGPDITIRHLLSMTAGVLDYVAIDAYNDKVGENPNRQTPWTPREILEDYVYDVYDNPETLGEFADQGDIFEAGTAFMYSNTNYLLLEMIVNKVSDSSLAAEMRRMIHDPLGLENTFMEIREPRDGGFGGLLVRGYQIDEDTDELRDVTETNDALGLGDGGIISDAHGLAEFLSALFKEKTLLSQVSLDQMTNFDPYKHGSDYGLGLSYQNTDLGVAWGHNGTSSGFQGDMLYLPEKKIIFVLLTNCEDADIFDSLLKDSLNLLSD</sequence>
<keyword evidence="3" id="KW-1185">Reference proteome</keyword>
<dbReference type="SUPFAM" id="SSF56601">
    <property type="entry name" value="beta-lactamase/transpeptidase-like"/>
    <property type="match status" value="1"/>
</dbReference>
<name>A0A975BGB9_9BACT</name>
<dbReference type="RefSeq" id="WP_207681361.1">
    <property type="nucleotide sequence ID" value="NZ_CP061800.1"/>
</dbReference>
<dbReference type="InterPro" id="IPR012338">
    <property type="entry name" value="Beta-lactam/transpept-like"/>
</dbReference>
<protein>
    <submittedName>
        <fullName evidence="2">Beta-lactamase</fullName>
    </submittedName>
</protein>